<dbReference type="Proteomes" id="UP000002729">
    <property type="component" value="Unassembled WGS sequence"/>
</dbReference>
<dbReference type="InParanoid" id="F0XWD6"/>
<dbReference type="eggNOG" id="KOG0087">
    <property type="taxonomic scope" value="Eukaryota"/>
</dbReference>
<keyword evidence="1" id="KW-0547">Nucleotide-binding</keyword>
<feature type="compositionally biased region" description="Basic and acidic residues" evidence="2">
    <location>
        <begin position="1"/>
        <end position="27"/>
    </location>
</feature>
<dbReference type="Gene3D" id="3.40.50.300">
    <property type="entry name" value="P-loop containing nucleotide triphosphate hydrolases"/>
    <property type="match status" value="1"/>
</dbReference>
<dbReference type="GeneID" id="20219019"/>
<organism evidence="4">
    <name type="scientific">Aureococcus anophagefferens</name>
    <name type="common">Harmful bloom alga</name>
    <dbReference type="NCBI Taxonomy" id="44056"/>
    <lineage>
        <taxon>Eukaryota</taxon>
        <taxon>Sar</taxon>
        <taxon>Stramenopiles</taxon>
        <taxon>Ochrophyta</taxon>
        <taxon>Pelagophyceae</taxon>
        <taxon>Pelagomonadales</taxon>
        <taxon>Pelagomonadaceae</taxon>
        <taxon>Aureococcus</taxon>
    </lineage>
</organism>
<dbReference type="OMA" id="YHEAHAC"/>
<dbReference type="GO" id="GO:0005525">
    <property type="term" value="F:GTP binding"/>
    <property type="evidence" value="ECO:0007669"/>
    <property type="project" value="InterPro"/>
</dbReference>
<dbReference type="AlphaFoldDB" id="F0XWD6"/>
<dbReference type="SMART" id="SM00175">
    <property type="entry name" value="RAB"/>
    <property type="match status" value="1"/>
</dbReference>
<dbReference type="EMBL" id="GL833120">
    <property type="protein sequence ID" value="EGB12752.1"/>
    <property type="molecule type" value="Genomic_DNA"/>
</dbReference>
<dbReference type="PROSITE" id="PS51419">
    <property type="entry name" value="RAB"/>
    <property type="match status" value="1"/>
</dbReference>
<dbReference type="KEGG" id="aaf:AURANDRAFT_18664"/>
<protein>
    <submittedName>
        <fullName evidence="3">Uncharacterized protein</fullName>
    </submittedName>
</protein>
<evidence type="ECO:0000313" key="3">
    <source>
        <dbReference type="EMBL" id="EGB12752.1"/>
    </source>
</evidence>
<evidence type="ECO:0000256" key="1">
    <source>
        <dbReference type="ARBA" id="ARBA00022741"/>
    </source>
</evidence>
<dbReference type="NCBIfam" id="TIGR00231">
    <property type="entry name" value="small_GTP"/>
    <property type="match status" value="1"/>
</dbReference>
<dbReference type="Pfam" id="PF00071">
    <property type="entry name" value="Ras"/>
    <property type="match status" value="1"/>
</dbReference>
<evidence type="ECO:0000256" key="2">
    <source>
        <dbReference type="SAM" id="MobiDB-lite"/>
    </source>
</evidence>
<dbReference type="OrthoDB" id="48625at2759"/>
<dbReference type="InterPro" id="IPR027417">
    <property type="entry name" value="P-loop_NTPase"/>
</dbReference>
<name>F0XWD6_AURAN</name>
<evidence type="ECO:0000313" key="4">
    <source>
        <dbReference type="Proteomes" id="UP000002729"/>
    </source>
</evidence>
<dbReference type="PROSITE" id="PS51421">
    <property type="entry name" value="RAS"/>
    <property type="match status" value="1"/>
</dbReference>
<gene>
    <name evidence="3" type="ORF">AURANDRAFT_18664</name>
</gene>
<feature type="region of interest" description="Disordered" evidence="2">
    <location>
        <begin position="1"/>
        <end position="30"/>
    </location>
</feature>
<dbReference type="PRINTS" id="PR00449">
    <property type="entry name" value="RASTRNSFRMNG"/>
</dbReference>
<reference evidence="3 4" key="1">
    <citation type="journal article" date="2011" name="Proc. Natl. Acad. Sci. U.S.A.">
        <title>Niche of harmful alga Aureococcus anophagefferens revealed through ecogenomics.</title>
        <authorList>
            <person name="Gobler C.J."/>
            <person name="Berry D.L."/>
            <person name="Dyhrman S.T."/>
            <person name="Wilhelm S.W."/>
            <person name="Salamov A."/>
            <person name="Lobanov A.V."/>
            <person name="Zhang Y."/>
            <person name="Collier J.L."/>
            <person name="Wurch L.L."/>
            <person name="Kustka A.B."/>
            <person name="Dill B.D."/>
            <person name="Shah M."/>
            <person name="VerBerkmoes N.C."/>
            <person name="Kuo A."/>
            <person name="Terry A."/>
            <person name="Pangilinan J."/>
            <person name="Lindquist E.A."/>
            <person name="Lucas S."/>
            <person name="Paulsen I.T."/>
            <person name="Hattenrath-Lehmann T.K."/>
            <person name="Talmage S.C."/>
            <person name="Walker E.A."/>
            <person name="Koch F."/>
            <person name="Burson A.M."/>
            <person name="Marcoval M.A."/>
            <person name="Tang Y.Z."/>
            <person name="Lecleir G.R."/>
            <person name="Coyne K.J."/>
            <person name="Berg G.M."/>
            <person name="Bertrand E.M."/>
            <person name="Saito M.A."/>
            <person name="Gladyshev V.N."/>
            <person name="Grigoriev I.V."/>
        </authorList>
    </citation>
    <scope>NUCLEOTIDE SEQUENCE [LARGE SCALE GENOMIC DNA]</scope>
    <source>
        <strain evidence="4">CCMP 1984</strain>
    </source>
</reference>
<dbReference type="RefSeq" id="XP_009032400.1">
    <property type="nucleotide sequence ID" value="XM_009034152.1"/>
</dbReference>
<dbReference type="SMART" id="SM00176">
    <property type="entry name" value="RAN"/>
    <property type="match status" value="1"/>
</dbReference>
<dbReference type="SMART" id="SM00173">
    <property type="entry name" value="RAS"/>
    <property type="match status" value="1"/>
</dbReference>
<dbReference type="InterPro" id="IPR001806">
    <property type="entry name" value="Small_GTPase"/>
</dbReference>
<sequence>MSKEEESKSRDGEGKDEGKDGEEKDGAPFDDEAEIKLILLGDSAVGKTKMVERFLMDEYNPQQAHARARAQLSTYALTLFRKVVDIDDRKVSVDIWDTAGQERFNKMHPAYYHRAHACILCFDVTRKATYQHLSDWRGPPRARDARPRRRERRGRPQNIPCILVANKIDIDYQVTRKNFKFASSKGIPFYFVSAADGTNVVKVFRAAIEAALDWKKNGEDFMTEALRLVEGP</sequence>
<dbReference type="SMART" id="SM00174">
    <property type="entry name" value="RHO"/>
    <property type="match status" value="1"/>
</dbReference>
<feature type="region of interest" description="Disordered" evidence="2">
    <location>
        <begin position="134"/>
        <end position="153"/>
    </location>
</feature>
<dbReference type="GO" id="GO:0003924">
    <property type="term" value="F:GTPase activity"/>
    <property type="evidence" value="ECO:0007669"/>
    <property type="project" value="InterPro"/>
</dbReference>
<keyword evidence="4" id="KW-1185">Reference proteome</keyword>
<proteinExistence type="predicted"/>
<dbReference type="PANTHER" id="PTHR47978">
    <property type="match status" value="1"/>
</dbReference>
<dbReference type="SUPFAM" id="SSF52540">
    <property type="entry name" value="P-loop containing nucleoside triphosphate hydrolases"/>
    <property type="match status" value="1"/>
</dbReference>
<accession>F0XWD6</accession>
<dbReference type="FunFam" id="3.40.50.300:FF:001447">
    <property type="entry name" value="Ras-related protein Rab-1B"/>
    <property type="match status" value="1"/>
</dbReference>
<dbReference type="InterPro" id="IPR005225">
    <property type="entry name" value="Small_GTP-bd"/>
</dbReference>